<keyword evidence="3" id="KW-1185">Reference proteome</keyword>
<accession>A0A1H3Q7A2</accession>
<reference evidence="2 3" key="1">
    <citation type="submission" date="2016-10" db="EMBL/GenBank/DDBJ databases">
        <authorList>
            <person name="de Groot N.N."/>
        </authorList>
    </citation>
    <scope>NUCLEOTIDE SEQUENCE [LARGE SCALE GENOMIC DNA]</scope>
    <source>
        <strain evidence="2 3">CPCC 202699</strain>
    </source>
</reference>
<dbReference type="RefSeq" id="WP_176968934.1">
    <property type="nucleotide sequence ID" value="NZ_FNON01000009.1"/>
</dbReference>
<dbReference type="AlphaFoldDB" id="A0A1H3Q7A2"/>
<name>A0A1H3Q7A2_9PSEU</name>
<feature type="region of interest" description="Disordered" evidence="1">
    <location>
        <begin position="210"/>
        <end position="234"/>
    </location>
</feature>
<organism evidence="2 3">
    <name type="scientific">Amycolatopsis xylanica</name>
    <dbReference type="NCBI Taxonomy" id="589385"/>
    <lineage>
        <taxon>Bacteria</taxon>
        <taxon>Bacillati</taxon>
        <taxon>Actinomycetota</taxon>
        <taxon>Actinomycetes</taxon>
        <taxon>Pseudonocardiales</taxon>
        <taxon>Pseudonocardiaceae</taxon>
        <taxon>Amycolatopsis</taxon>
    </lineage>
</organism>
<evidence type="ECO:0000256" key="1">
    <source>
        <dbReference type="SAM" id="MobiDB-lite"/>
    </source>
</evidence>
<feature type="region of interest" description="Disordered" evidence="1">
    <location>
        <begin position="113"/>
        <end position="135"/>
    </location>
</feature>
<sequence>MNFFEEEPRPRPLFPVPEKELHGYPGRPWTGAPAEYIVPAILPWSLPLGRSERTIVALRSIDVWPEALTLRVSVYSRDNLIDESKSGLVDHRRVPDRNALLIGVLFADGGRAGSDTISMPSPTKPDTPVLRADSGGGSSFHFRHDVFIWPLPPDGPMQVVVQWLEREIEETRTELDGTLIRKSAADAKEIWPGLPKRVHHGLPIRRVTRRTPDASDGWSAFGAPEAGGESAPQA</sequence>
<dbReference type="Proteomes" id="UP000199515">
    <property type="component" value="Unassembled WGS sequence"/>
</dbReference>
<evidence type="ECO:0000313" key="3">
    <source>
        <dbReference type="Proteomes" id="UP000199515"/>
    </source>
</evidence>
<proteinExistence type="predicted"/>
<dbReference type="EMBL" id="FNON01000009">
    <property type="protein sequence ID" value="SDZ09412.1"/>
    <property type="molecule type" value="Genomic_DNA"/>
</dbReference>
<evidence type="ECO:0000313" key="2">
    <source>
        <dbReference type="EMBL" id="SDZ09412.1"/>
    </source>
</evidence>
<dbReference type="STRING" id="589385.SAMN05421504_109161"/>
<protein>
    <submittedName>
        <fullName evidence="2">Uncharacterized protein</fullName>
    </submittedName>
</protein>
<gene>
    <name evidence="2" type="ORF">SAMN05421504_109161</name>
</gene>